<protein>
    <recommendedName>
        <fullName evidence="13">Phenylalanine--tRNA ligase alpha subunit</fullName>
        <ecNumber evidence="13">6.1.1.20</ecNumber>
    </recommendedName>
    <alternativeName>
        <fullName evidence="13">Phenylalanyl-tRNA synthetase alpha subunit</fullName>
        <shortName evidence="13">PheRS</shortName>
    </alternativeName>
</protein>
<dbReference type="InterPro" id="IPR006195">
    <property type="entry name" value="aa-tRNA-synth_II"/>
</dbReference>
<dbReference type="Pfam" id="PF01409">
    <property type="entry name" value="tRNA-synt_2d"/>
    <property type="match status" value="1"/>
</dbReference>
<accession>A0A5D8QCL0</accession>
<dbReference type="PROSITE" id="PS50862">
    <property type="entry name" value="AA_TRNA_LIGASE_II"/>
    <property type="match status" value="1"/>
</dbReference>
<evidence type="ECO:0000256" key="1">
    <source>
        <dbReference type="ARBA" id="ARBA00004496"/>
    </source>
</evidence>
<gene>
    <name evidence="13 15" type="primary">pheS</name>
    <name evidence="15" type="ORF">FWJ32_05885</name>
</gene>
<dbReference type="CDD" id="cd00496">
    <property type="entry name" value="PheRS_alpha_core"/>
    <property type="match status" value="1"/>
</dbReference>
<dbReference type="GO" id="GO:0005524">
    <property type="term" value="F:ATP binding"/>
    <property type="evidence" value="ECO:0007669"/>
    <property type="project" value="UniProtKB-UniRule"/>
</dbReference>
<evidence type="ECO:0000256" key="11">
    <source>
        <dbReference type="ARBA" id="ARBA00023146"/>
    </source>
</evidence>
<keyword evidence="5 13" id="KW-0436">Ligase</keyword>
<dbReference type="PANTHER" id="PTHR11538">
    <property type="entry name" value="PHENYLALANYL-TRNA SYNTHETASE"/>
    <property type="match status" value="1"/>
</dbReference>
<keyword evidence="8 13" id="KW-0067">ATP-binding</keyword>
<dbReference type="InterPro" id="IPR022911">
    <property type="entry name" value="Phe_tRNA_ligase_alpha1_bac"/>
</dbReference>
<keyword evidence="9 13" id="KW-0460">Magnesium</keyword>
<evidence type="ECO:0000259" key="14">
    <source>
        <dbReference type="PROSITE" id="PS50862"/>
    </source>
</evidence>
<dbReference type="GO" id="GO:0005737">
    <property type="term" value="C:cytoplasm"/>
    <property type="evidence" value="ECO:0007669"/>
    <property type="project" value="UniProtKB-SubCell"/>
</dbReference>
<dbReference type="InterPro" id="IPR010978">
    <property type="entry name" value="tRNA-bd_arm"/>
</dbReference>
<evidence type="ECO:0000313" key="16">
    <source>
        <dbReference type="Proteomes" id="UP000322976"/>
    </source>
</evidence>
<evidence type="ECO:0000256" key="6">
    <source>
        <dbReference type="ARBA" id="ARBA00022723"/>
    </source>
</evidence>
<comment type="cofactor">
    <cofactor evidence="13">
        <name>Mg(2+)</name>
        <dbReference type="ChEBI" id="CHEBI:18420"/>
    </cofactor>
    <text evidence="13">Binds 2 magnesium ions per tetramer.</text>
</comment>
<dbReference type="AlphaFoldDB" id="A0A5D8QCL0"/>
<dbReference type="InterPro" id="IPR004188">
    <property type="entry name" value="Phe-tRNA_ligase_II_N"/>
</dbReference>
<dbReference type="Proteomes" id="UP000322976">
    <property type="component" value="Unassembled WGS sequence"/>
</dbReference>
<evidence type="ECO:0000256" key="13">
    <source>
        <dbReference type="HAMAP-Rule" id="MF_00281"/>
    </source>
</evidence>
<keyword evidence="6 13" id="KW-0479">Metal-binding</keyword>
<dbReference type="GO" id="GO:0140096">
    <property type="term" value="F:catalytic activity, acting on a protein"/>
    <property type="evidence" value="ECO:0007669"/>
    <property type="project" value="UniProtKB-ARBA"/>
</dbReference>
<dbReference type="PANTHER" id="PTHR11538:SF41">
    <property type="entry name" value="PHENYLALANINE--TRNA LIGASE, MITOCHONDRIAL"/>
    <property type="match status" value="1"/>
</dbReference>
<dbReference type="InterPro" id="IPR002319">
    <property type="entry name" value="Phenylalanyl-tRNA_Synthase"/>
</dbReference>
<keyword evidence="16" id="KW-1185">Reference proteome</keyword>
<keyword evidence="10 13" id="KW-0648">Protein biosynthesis</keyword>
<dbReference type="NCBIfam" id="TIGR00468">
    <property type="entry name" value="pheS"/>
    <property type="match status" value="1"/>
</dbReference>
<feature type="domain" description="Aminoacyl-transfer RNA synthetases class-II family profile" evidence="14">
    <location>
        <begin position="111"/>
        <end position="316"/>
    </location>
</feature>
<evidence type="ECO:0000256" key="5">
    <source>
        <dbReference type="ARBA" id="ARBA00022598"/>
    </source>
</evidence>
<evidence type="ECO:0000256" key="9">
    <source>
        <dbReference type="ARBA" id="ARBA00022842"/>
    </source>
</evidence>
<dbReference type="EC" id="6.1.1.20" evidence="13"/>
<evidence type="ECO:0000256" key="4">
    <source>
        <dbReference type="ARBA" id="ARBA00022490"/>
    </source>
</evidence>
<comment type="subunit">
    <text evidence="3 13">Tetramer of two alpha and two beta subunits.</text>
</comment>
<dbReference type="EMBL" id="VTPS01000007">
    <property type="protein sequence ID" value="TZE82281.1"/>
    <property type="molecule type" value="Genomic_DNA"/>
</dbReference>
<evidence type="ECO:0000313" key="15">
    <source>
        <dbReference type="EMBL" id="TZE82281.1"/>
    </source>
</evidence>
<dbReference type="GO" id="GO:0004826">
    <property type="term" value="F:phenylalanine-tRNA ligase activity"/>
    <property type="evidence" value="ECO:0007669"/>
    <property type="project" value="UniProtKB-UniRule"/>
</dbReference>
<dbReference type="InterPro" id="IPR045864">
    <property type="entry name" value="aa-tRNA-synth_II/BPL/LPL"/>
</dbReference>
<dbReference type="SUPFAM" id="SSF55681">
    <property type="entry name" value="Class II aaRS and biotin synthetases"/>
    <property type="match status" value="1"/>
</dbReference>
<evidence type="ECO:0000256" key="7">
    <source>
        <dbReference type="ARBA" id="ARBA00022741"/>
    </source>
</evidence>
<feature type="binding site" evidence="13">
    <location>
        <position position="252"/>
    </location>
    <ligand>
        <name>Mg(2+)</name>
        <dbReference type="ChEBI" id="CHEBI:18420"/>
        <note>shared with beta subunit</note>
    </ligand>
</feature>
<proteinExistence type="inferred from homology"/>
<evidence type="ECO:0000256" key="3">
    <source>
        <dbReference type="ARBA" id="ARBA00011209"/>
    </source>
</evidence>
<evidence type="ECO:0000256" key="8">
    <source>
        <dbReference type="ARBA" id="ARBA00022840"/>
    </source>
</evidence>
<sequence length="337" mass="38425">MDLERIRMEAETEIQNASDIQVLEETRIKYLGKKGIITSALKSIGELPKEERPAAGVKINAVKVVIEESLNHRLKELEEKELEERLKKEYIDITVPGRKPELGHLHPLTIVREEITEIFLGLGFSIAEGPEIEYDYYNFEALNIPRDHPARDIQDTFYINDNIVLRTHTSPVQVRTMERQKPPIRVIVPGRVYRSDNIDATHSPVFHQIEGLVVDRNVTMGDLKGVLSLFAKQLFGEDTKTKFRPHYFPFTEPSAEMDVTCMACKGRGCRVCGGTGWIEILGSGMVHPKVLSMSGIDPQEYSGFAFGMGLDRIAMLKYGIDDLRLFFENDIRFIRQF</sequence>
<evidence type="ECO:0000256" key="12">
    <source>
        <dbReference type="ARBA" id="ARBA00049255"/>
    </source>
</evidence>
<keyword evidence="7 13" id="KW-0547">Nucleotide-binding</keyword>
<dbReference type="RefSeq" id="WP_149545042.1">
    <property type="nucleotide sequence ID" value="NZ_VTPS01000007.1"/>
</dbReference>
<comment type="catalytic activity">
    <reaction evidence="12 13">
        <text>tRNA(Phe) + L-phenylalanine + ATP = L-phenylalanyl-tRNA(Phe) + AMP + diphosphate + H(+)</text>
        <dbReference type="Rhea" id="RHEA:19413"/>
        <dbReference type="Rhea" id="RHEA-COMP:9668"/>
        <dbReference type="Rhea" id="RHEA-COMP:9699"/>
        <dbReference type="ChEBI" id="CHEBI:15378"/>
        <dbReference type="ChEBI" id="CHEBI:30616"/>
        <dbReference type="ChEBI" id="CHEBI:33019"/>
        <dbReference type="ChEBI" id="CHEBI:58095"/>
        <dbReference type="ChEBI" id="CHEBI:78442"/>
        <dbReference type="ChEBI" id="CHEBI:78531"/>
        <dbReference type="ChEBI" id="CHEBI:456215"/>
        <dbReference type="EC" id="6.1.1.20"/>
    </reaction>
</comment>
<dbReference type="HAMAP" id="MF_00281">
    <property type="entry name" value="Phe_tRNA_synth_alpha1"/>
    <property type="match status" value="1"/>
</dbReference>
<comment type="caution">
    <text evidence="15">The sequence shown here is derived from an EMBL/GenBank/DDBJ whole genome shotgun (WGS) entry which is preliminary data.</text>
</comment>
<reference evidence="15 16" key="1">
    <citation type="submission" date="2019-08" db="EMBL/GenBank/DDBJ databases">
        <title>Calorimonas adulescens gen. nov., sp. nov., an anaerobic thermophilic bacterium from Sakhalin hot spring.</title>
        <authorList>
            <person name="Khomyakova M.A."/>
            <person name="Merkel A.Y."/>
            <person name="Novikov A."/>
            <person name="Bonch-Osmolovskaya E.A."/>
            <person name="Slobodkin A.I."/>
        </authorList>
    </citation>
    <scope>NUCLEOTIDE SEQUENCE [LARGE SCALE GENOMIC DNA]</scope>
    <source>
        <strain evidence="15 16">A05MB</strain>
    </source>
</reference>
<dbReference type="Pfam" id="PF02912">
    <property type="entry name" value="Phe_tRNA-synt_N"/>
    <property type="match status" value="1"/>
</dbReference>
<name>A0A5D8QCL0_9THEO</name>
<evidence type="ECO:0000256" key="2">
    <source>
        <dbReference type="ARBA" id="ARBA00010207"/>
    </source>
</evidence>
<comment type="similarity">
    <text evidence="2 13">Belongs to the class-II aminoacyl-tRNA synthetase family. Phe-tRNA synthetase alpha subunit type 1 subfamily.</text>
</comment>
<dbReference type="GO" id="GO:0000049">
    <property type="term" value="F:tRNA binding"/>
    <property type="evidence" value="ECO:0007669"/>
    <property type="project" value="InterPro"/>
</dbReference>
<dbReference type="GO" id="GO:0000287">
    <property type="term" value="F:magnesium ion binding"/>
    <property type="evidence" value="ECO:0007669"/>
    <property type="project" value="UniProtKB-UniRule"/>
</dbReference>
<comment type="subcellular location">
    <subcellularLocation>
        <location evidence="1 13">Cytoplasm</location>
    </subcellularLocation>
</comment>
<dbReference type="SUPFAM" id="SSF46589">
    <property type="entry name" value="tRNA-binding arm"/>
    <property type="match status" value="1"/>
</dbReference>
<dbReference type="InterPro" id="IPR004529">
    <property type="entry name" value="Phe-tRNA-synth_IIc_asu"/>
</dbReference>
<keyword evidence="11 13" id="KW-0030">Aminoacyl-tRNA synthetase</keyword>
<dbReference type="FunFam" id="3.30.930.10:FF:000003">
    <property type="entry name" value="Phenylalanine--tRNA ligase alpha subunit"/>
    <property type="match status" value="1"/>
</dbReference>
<dbReference type="GO" id="GO:0006432">
    <property type="term" value="P:phenylalanyl-tRNA aminoacylation"/>
    <property type="evidence" value="ECO:0007669"/>
    <property type="project" value="UniProtKB-UniRule"/>
</dbReference>
<keyword evidence="4 13" id="KW-0963">Cytoplasm</keyword>
<dbReference type="Gene3D" id="3.30.930.10">
    <property type="entry name" value="Bira Bifunctional Protein, Domain 2"/>
    <property type="match status" value="1"/>
</dbReference>
<evidence type="ECO:0000256" key="10">
    <source>
        <dbReference type="ARBA" id="ARBA00022917"/>
    </source>
</evidence>
<organism evidence="15 16">
    <name type="scientific">Calorimonas adulescens</name>
    <dbReference type="NCBI Taxonomy" id="2606906"/>
    <lineage>
        <taxon>Bacteria</taxon>
        <taxon>Bacillati</taxon>
        <taxon>Bacillota</taxon>
        <taxon>Clostridia</taxon>
        <taxon>Thermoanaerobacterales</taxon>
        <taxon>Thermoanaerobacteraceae</taxon>
        <taxon>Calorimonas</taxon>
    </lineage>
</organism>
<dbReference type="GO" id="GO:0016740">
    <property type="term" value="F:transferase activity"/>
    <property type="evidence" value="ECO:0007669"/>
    <property type="project" value="UniProtKB-ARBA"/>
</dbReference>